<comment type="subunit">
    <text evidence="9">The system is composed of three essential subunits: KdpA, KdpB and KdpC.</text>
</comment>
<keyword evidence="7 9" id="KW-0406">Ion transport</keyword>
<keyword evidence="1 9" id="KW-0813">Transport</keyword>
<dbReference type="AlphaFoldDB" id="A0A285TEE7"/>
<keyword evidence="2 9" id="KW-1003">Cell membrane</keyword>
<dbReference type="PANTHER" id="PTHR30607">
    <property type="entry name" value="POTASSIUM-TRANSPORTING ATPASE A CHAIN"/>
    <property type="match status" value="1"/>
</dbReference>
<organism evidence="10 11">
    <name type="scientific">Stappia indica</name>
    <dbReference type="NCBI Taxonomy" id="538381"/>
    <lineage>
        <taxon>Bacteria</taxon>
        <taxon>Pseudomonadati</taxon>
        <taxon>Pseudomonadota</taxon>
        <taxon>Alphaproteobacteria</taxon>
        <taxon>Hyphomicrobiales</taxon>
        <taxon>Stappiaceae</taxon>
        <taxon>Stappia</taxon>
    </lineage>
</organism>
<comment type="function">
    <text evidence="9">Part of the high-affinity ATP-driven potassium transport (or Kdp) system, which catalyzes the hydrolysis of ATP coupled with the electrogenic transport of potassium into the cytoplasm. This subunit binds the extracellular potassium ions and delivers the ions to the membrane domain of KdpB through an intramembrane tunnel.</text>
</comment>
<feature type="transmembrane region" description="Helical" evidence="9">
    <location>
        <begin position="416"/>
        <end position="437"/>
    </location>
</feature>
<dbReference type="GO" id="GO:0008556">
    <property type="term" value="F:P-type potassium transmembrane transporter activity"/>
    <property type="evidence" value="ECO:0007669"/>
    <property type="project" value="InterPro"/>
</dbReference>
<dbReference type="GO" id="GO:0005886">
    <property type="term" value="C:plasma membrane"/>
    <property type="evidence" value="ECO:0007669"/>
    <property type="project" value="UniProtKB-SubCell"/>
</dbReference>
<feature type="transmembrane region" description="Helical" evidence="9">
    <location>
        <begin position="483"/>
        <end position="504"/>
    </location>
</feature>
<evidence type="ECO:0000256" key="5">
    <source>
        <dbReference type="ARBA" id="ARBA00022958"/>
    </source>
</evidence>
<feature type="transmembrane region" description="Helical" evidence="9">
    <location>
        <begin position="6"/>
        <end position="24"/>
    </location>
</feature>
<evidence type="ECO:0000256" key="1">
    <source>
        <dbReference type="ARBA" id="ARBA00022448"/>
    </source>
</evidence>
<keyword evidence="8 9" id="KW-0472">Membrane</keyword>
<keyword evidence="5 9" id="KW-0630">Potassium</keyword>
<evidence type="ECO:0000256" key="6">
    <source>
        <dbReference type="ARBA" id="ARBA00022989"/>
    </source>
</evidence>
<keyword evidence="4 9" id="KW-0812">Transmembrane</keyword>
<dbReference type="RefSeq" id="WP_097175915.1">
    <property type="nucleotide sequence ID" value="NZ_OBML01000010.1"/>
</dbReference>
<dbReference type="OrthoDB" id="9763796at2"/>
<feature type="transmembrane region" description="Helical" evidence="9">
    <location>
        <begin position="175"/>
        <end position="198"/>
    </location>
</feature>
<evidence type="ECO:0000256" key="3">
    <source>
        <dbReference type="ARBA" id="ARBA00022538"/>
    </source>
</evidence>
<comment type="similarity">
    <text evidence="9">Belongs to the KdpA family.</text>
</comment>
<feature type="transmembrane region" description="Helical" evidence="9">
    <location>
        <begin position="249"/>
        <end position="270"/>
    </location>
</feature>
<dbReference type="NCBIfam" id="TIGR00680">
    <property type="entry name" value="kdpA"/>
    <property type="match status" value="1"/>
</dbReference>
<dbReference type="InterPro" id="IPR004623">
    <property type="entry name" value="KdpA"/>
</dbReference>
<keyword evidence="6 9" id="KW-1133">Transmembrane helix</keyword>
<evidence type="ECO:0000256" key="2">
    <source>
        <dbReference type="ARBA" id="ARBA00022475"/>
    </source>
</evidence>
<dbReference type="PIRSF" id="PIRSF001294">
    <property type="entry name" value="K_ATPaseA"/>
    <property type="match status" value="1"/>
</dbReference>
<protein>
    <recommendedName>
        <fullName evidence="9">Potassium-transporting ATPase potassium-binding subunit</fullName>
    </recommendedName>
    <alternativeName>
        <fullName evidence="9">ATP phosphohydrolase [potassium-transporting] A chain</fullName>
    </alternativeName>
    <alternativeName>
        <fullName evidence="9">Potassium-binding and translocating subunit A</fullName>
    </alternativeName>
    <alternativeName>
        <fullName evidence="9">Potassium-translocating ATPase A chain</fullName>
    </alternativeName>
</protein>
<dbReference type="EMBL" id="OBML01000010">
    <property type="protein sequence ID" value="SOC20307.1"/>
    <property type="molecule type" value="Genomic_DNA"/>
</dbReference>
<dbReference type="PANTHER" id="PTHR30607:SF2">
    <property type="entry name" value="POTASSIUM-TRANSPORTING ATPASE POTASSIUM-BINDING SUBUNIT"/>
    <property type="match status" value="1"/>
</dbReference>
<dbReference type="Pfam" id="PF03814">
    <property type="entry name" value="KdpA"/>
    <property type="match status" value="1"/>
</dbReference>
<dbReference type="GO" id="GO:0030955">
    <property type="term" value="F:potassium ion binding"/>
    <property type="evidence" value="ECO:0007669"/>
    <property type="project" value="UniProtKB-UniRule"/>
</dbReference>
<reference evidence="10 11" key="1">
    <citation type="submission" date="2017-08" db="EMBL/GenBank/DDBJ databases">
        <authorList>
            <person name="de Groot N.N."/>
        </authorList>
    </citation>
    <scope>NUCLEOTIDE SEQUENCE [LARGE SCALE GENOMIC DNA]</scope>
    <source>
        <strain evidence="10 11">USBA 352</strain>
    </source>
</reference>
<feature type="transmembrane region" description="Helical" evidence="9">
    <location>
        <begin position="372"/>
        <end position="395"/>
    </location>
</feature>
<evidence type="ECO:0000256" key="4">
    <source>
        <dbReference type="ARBA" id="ARBA00022692"/>
    </source>
</evidence>
<evidence type="ECO:0000256" key="8">
    <source>
        <dbReference type="ARBA" id="ARBA00023136"/>
    </source>
</evidence>
<evidence type="ECO:0000256" key="7">
    <source>
        <dbReference type="ARBA" id="ARBA00023065"/>
    </source>
</evidence>
<dbReference type="Proteomes" id="UP000219331">
    <property type="component" value="Unassembled WGS sequence"/>
</dbReference>
<evidence type="ECO:0000313" key="11">
    <source>
        <dbReference type="Proteomes" id="UP000219331"/>
    </source>
</evidence>
<feature type="transmembrane region" description="Helical" evidence="9">
    <location>
        <begin position="136"/>
        <end position="155"/>
    </location>
</feature>
<evidence type="ECO:0000256" key="9">
    <source>
        <dbReference type="HAMAP-Rule" id="MF_00275"/>
    </source>
</evidence>
<sequence length="560" mass="59324">MLMQSLLFVVLVVGGTALISWPLGRYMKWAMDPADPSAGLAGWNTRVMRAVGGPLAAPDQTWKRYLLAMLAFNVVMFLVTYAILALQQHLPLNPDGKGALEGSLIFNTAASFTSNTNLQHYSGEVSLSYLSQLAGLMWLQFVSAATGIAALAALARGLAGRPLGNFFMDVQRASFLVLLPVAFIVAILLVLGGVPMTFEGAVLATTLEGVQQSIARGPVAAFVSIKQLGTNGGGFFGPNSTHPLENPGFWTNILEMFAIIIIPMACVWMFGRIVGRLRHAGVIFAVMLGFIAVKITGAVYFESAPTQAFADLPIERTVGNLEGKELRFGATGGPLWSVLTTSTSNGSVGSMHDSLNPMTGLMPMVGMWLNSTFGGVGVGMINMFLYIVVGVFIAGMMIGRTPEYLGWRVEAREVKLALFALLAHGFFIVGGTAIFAATPWGADTLNNVGPHGFSEILYEFTSASANNGSGFEGLGDNTVPWNIATGIVMLLARFIPIILPLAIVGSLSSKRRSAESSGTLSVESGVFAAMLASTIFVVGALTFFPAATLGPIAEHVMFMN</sequence>
<gene>
    <name evidence="9" type="primary">kdpA</name>
    <name evidence="10" type="ORF">SAMN05421512_110193</name>
</gene>
<keyword evidence="11" id="KW-1185">Reference proteome</keyword>
<dbReference type="HAMAP" id="MF_00275">
    <property type="entry name" value="KdpA"/>
    <property type="match status" value="1"/>
</dbReference>
<name>A0A285TEE7_9HYPH</name>
<evidence type="ECO:0000313" key="10">
    <source>
        <dbReference type="EMBL" id="SOC20307.1"/>
    </source>
</evidence>
<dbReference type="STRING" id="538381.GCA_001696535_03861"/>
<accession>A0A285TEE7</accession>
<keyword evidence="3 9" id="KW-0633">Potassium transport</keyword>
<comment type="subcellular location">
    <subcellularLocation>
        <location evidence="9">Cell membrane</location>
        <topology evidence="9">Multi-pass membrane protein</topology>
    </subcellularLocation>
</comment>
<feature type="transmembrane region" description="Helical" evidence="9">
    <location>
        <begin position="525"/>
        <end position="547"/>
    </location>
</feature>
<feature type="transmembrane region" description="Helical" evidence="9">
    <location>
        <begin position="65"/>
        <end position="86"/>
    </location>
</feature>
<proteinExistence type="inferred from homology"/>
<feature type="transmembrane region" description="Helical" evidence="9">
    <location>
        <begin position="282"/>
        <end position="301"/>
    </location>
</feature>